<sequence>MAPNTSDPRRADQVVPFYLTPTMKLQCSDGLMEIYNLVAMGAASCGLLLRLRYASWLALFCSLQSLINEKRVSGDSKTSAMHTSMFALTGIITAYLPIVMQLYQKASS</sequence>
<feature type="transmembrane region" description="Helical" evidence="6">
    <location>
        <begin position="84"/>
        <end position="103"/>
    </location>
</feature>
<keyword evidence="4 6" id="KW-1133">Transmembrane helix</keyword>
<evidence type="ECO:0000256" key="4">
    <source>
        <dbReference type="ARBA" id="ARBA00022989"/>
    </source>
</evidence>
<dbReference type="AlphaFoldDB" id="A0A9W8E0N3"/>
<comment type="caution">
    <text evidence="7">The sequence shown here is derived from an EMBL/GenBank/DDBJ whole genome shotgun (WGS) entry which is preliminary data.</text>
</comment>
<dbReference type="PANTHER" id="PTHR13193">
    <property type="entry name" value="CGI-140"/>
    <property type="match status" value="1"/>
</dbReference>
<evidence type="ECO:0000256" key="2">
    <source>
        <dbReference type="ARBA" id="ARBA00009066"/>
    </source>
</evidence>
<keyword evidence="3 6" id="KW-0812">Transmembrane</keyword>
<dbReference type="GO" id="GO:0045048">
    <property type="term" value="P:protein insertion into ER membrane"/>
    <property type="evidence" value="ECO:0007669"/>
    <property type="project" value="InterPro"/>
</dbReference>
<evidence type="ECO:0000256" key="1">
    <source>
        <dbReference type="ARBA" id="ARBA00004370"/>
    </source>
</evidence>
<comment type="similarity">
    <text evidence="2">Belongs to the Asterix family.</text>
</comment>
<evidence type="ECO:0000313" key="8">
    <source>
        <dbReference type="Proteomes" id="UP001150925"/>
    </source>
</evidence>
<evidence type="ECO:0000313" key="7">
    <source>
        <dbReference type="EMBL" id="KAJ1954152.1"/>
    </source>
</evidence>
<accession>A0A9W8E0N3</accession>
<evidence type="ECO:0000256" key="5">
    <source>
        <dbReference type="ARBA" id="ARBA00023136"/>
    </source>
</evidence>
<keyword evidence="8" id="KW-1185">Reference proteome</keyword>
<evidence type="ECO:0000256" key="3">
    <source>
        <dbReference type="ARBA" id="ARBA00022692"/>
    </source>
</evidence>
<dbReference type="Proteomes" id="UP001150925">
    <property type="component" value="Unassembled WGS sequence"/>
</dbReference>
<protein>
    <submittedName>
        <fullName evidence="7">Uncharacterized protein</fullName>
    </submittedName>
</protein>
<feature type="transmembrane region" description="Helical" evidence="6">
    <location>
        <begin position="34"/>
        <end position="63"/>
    </location>
</feature>
<dbReference type="PANTHER" id="PTHR13193:SF0">
    <property type="entry name" value="PAT COMPLEX SUBUNIT ASTERIX"/>
    <property type="match status" value="1"/>
</dbReference>
<dbReference type="GO" id="GO:0044183">
    <property type="term" value="F:protein folding chaperone"/>
    <property type="evidence" value="ECO:0007669"/>
    <property type="project" value="InterPro"/>
</dbReference>
<dbReference type="InterPro" id="IPR005351">
    <property type="entry name" value="ASTER"/>
</dbReference>
<comment type="subcellular location">
    <subcellularLocation>
        <location evidence="1">Membrane</location>
    </subcellularLocation>
</comment>
<reference evidence="7" key="1">
    <citation type="submission" date="2022-07" db="EMBL/GenBank/DDBJ databases">
        <title>Phylogenomic reconstructions and comparative analyses of Kickxellomycotina fungi.</title>
        <authorList>
            <person name="Reynolds N.K."/>
            <person name="Stajich J.E."/>
            <person name="Barry K."/>
            <person name="Grigoriev I.V."/>
            <person name="Crous P."/>
            <person name="Smith M.E."/>
        </authorList>
    </citation>
    <scope>NUCLEOTIDE SEQUENCE</scope>
    <source>
        <strain evidence="7">RSA 1196</strain>
    </source>
</reference>
<keyword evidence="5 6" id="KW-0472">Membrane</keyword>
<dbReference type="GO" id="GO:0005789">
    <property type="term" value="C:endoplasmic reticulum membrane"/>
    <property type="evidence" value="ECO:0007669"/>
    <property type="project" value="InterPro"/>
</dbReference>
<dbReference type="OrthoDB" id="284718at2759"/>
<proteinExistence type="inferred from homology"/>
<dbReference type="Pfam" id="PF03669">
    <property type="entry name" value="ASTER"/>
    <property type="match status" value="1"/>
</dbReference>
<evidence type="ECO:0000256" key="6">
    <source>
        <dbReference type="SAM" id="Phobius"/>
    </source>
</evidence>
<dbReference type="EMBL" id="JANBPY010002660">
    <property type="protein sequence ID" value="KAJ1954152.1"/>
    <property type="molecule type" value="Genomic_DNA"/>
</dbReference>
<organism evidence="7 8">
    <name type="scientific">Dispira parvispora</name>
    <dbReference type="NCBI Taxonomy" id="1520584"/>
    <lineage>
        <taxon>Eukaryota</taxon>
        <taxon>Fungi</taxon>
        <taxon>Fungi incertae sedis</taxon>
        <taxon>Zoopagomycota</taxon>
        <taxon>Kickxellomycotina</taxon>
        <taxon>Dimargaritomycetes</taxon>
        <taxon>Dimargaritales</taxon>
        <taxon>Dimargaritaceae</taxon>
        <taxon>Dispira</taxon>
    </lineage>
</organism>
<gene>
    <name evidence="7" type="ORF">IWQ62_005826</name>
</gene>
<name>A0A9W8E0N3_9FUNG</name>